<dbReference type="InParanoid" id="D7TLG1"/>
<name>D7TLG1_VITVI</name>
<gene>
    <name evidence="1" type="ordered locus">VIT_18s0001g06100</name>
</gene>
<dbReference type="HOGENOM" id="CLU_2982988_0_0_1"/>
<reference evidence="2" key="1">
    <citation type="journal article" date="2007" name="Nature">
        <title>The grapevine genome sequence suggests ancestral hexaploidization in major angiosperm phyla.</title>
        <authorList>
            <consortium name="The French-Italian Public Consortium for Grapevine Genome Characterization."/>
            <person name="Jaillon O."/>
            <person name="Aury J.-M."/>
            <person name="Noel B."/>
            <person name="Policriti A."/>
            <person name="Clepet C."/>
            <person name="Casagrande A."/>
            <person name="Choisne N."/>
            <person name="Aubourg S."/>
            <person name="Vitulo N."/>
            <person name="Jubin C."/>
            <person name="Vezzi A."/>
            <person name="Legeai F."/>
            <person name="Hugueney P."/>
            <person name="Dasilva C."/>
            <person name="Horner D."/>
            <person name="Mica E."/>
            <person name="Jublot D."/>
            <person name="Poulain J."/>
            <person name="Bruyere C."/>
            <person name="Billault A."/>
            <person name="Segurens B."/>
            <person name="Gouyvenoux M."/>
            <person name="Ugarte E."/>
            <person name="Cattonaro F."/>
            <person name="Anthouard V."/>
            <person name="Vico V."/>
            <person name="Del Fabbro C."/>
            <person name="Alaux M."/>
            <person name="Di Gaspero G."/>
            <person name="Dumas V."/>
            <person name="Felice N."/>
            <person name="Paillard S."/>
            <person name="Juman I."/>
            <person name="Moroldo M."/>
            <person name="Scalabrin S."/>
            <person name="Canaguier A."/>
            <person name="Le Clainche I."/>
            <person name="Malacrida G."/>
            <person name="Durand E."/>
            <person name="Pesole G."/>
            <person name="Laucou V."/>
            <person name="Chatelet P."/>
            <person name="Merdinoglu D."/>
            <person name="Delledonne M."/>
            <person name="Pezzotti M."/>
            <person name="Lecharny A."/>
            <person name="Scarpelli C."/>
            <person name="Artiguenave F."/>
            <person name="Pe M.E."/>
            <person name="Valle G."/>
            <person name="Morgante M."/>
            <person name="Caboche M."/>
            <person name="Adam-Blondon A.-F."/>
            <person name="Weissenbach J."/>
            <person name="Quetier F."/>
            <person name="Wincker P."/>
        </authorList>
    </citation>
    <scope>NUCLEOTIDE SEQUENCE [LARGE SCALE GENOMIC DNA]</scope>
    <source>
        <strain evidence="2">cv. Pinot noir / PN40024</strain>
    </source>
</reference>
<dbReference type="Proteomes" id="UP000009183">
    <property type="component" value="Chromosome 18, unordered"/>
</dbReference>
<proteinExistence type="predicted"/>
<dbReference type="PaxDb" id="29760-VIT_18s0001g06100.t01"/>
<organism evidence="1 2">
    <name type="scientific">Vitis vinifera</name>
    <name type="common">Grape</name>
    <dbReference type="NCBI Taxonomy" id="29760"/>
    <lineage>
        <taxon>Eukaryota</taxon>
        <taxon>Viridiplantae</taxon>
        <taxon>Streptophyta</taxon>
        <taxon>Embryophyta</taxon>
        <taxon>Tracheophyta</taxon>
        <taxon>Spermatophyta</taxon>
        <taxon>Magnoliopsida</taxon>
        <taxon>eudicotyledons</taxon>
        <taxon>Gunneridae</taxon>
        <taxon>Pentapetalae</taxon>
        <taxon>rosids</taxon>
        <taxon>Vitales</taxon>
        <taxon>Vitaceae</taxon>
        <taxon>Viteae</taxon>
        <taxon>Vitis</taxon>
    </lineage>
</organism>
<evidence type="ECO:0000313" key="2">
    <source>
        <dbReference type="Proteomes" id="UP000009183"/>
    </source>
</evidence>
<sequence>MPNKAPNPVLTSTNFLSISSLKFLEIRLRKIPLLLPHLSTIKLNPLLLGPKETALHKN</sequence>
<protein>
    <submittedName>
        <fullName evidence="1">Uncharacterized protein</fullName>
    </submittedName>
</protein>
<dbReference type="AlphaFoldDB" id="D7TLG1"/>
<accession>D7TLG1</accession>
<dbReference type="EMBL" id="FN595996">
    <property type="protein sequence ID" value="CBI31333.3"/>
    <property type="molecule type" value="Genomic_DNA"/>
</dbReference>
<evidence type="ECO:0000313" key="1">
    <source>
        <dbReference type="EMBL" id="CBI31333.3"/>
    </source>
</evidence>
<keyword evidence="2" id="KW-1185">Reference proteome</keyword>